<accession>A0ACC3C443</accession>
<name>A0ACC3C443_PYRYE</name>
<dbReference type="EMBL" id="CM020619">
    <property type="protein sequence ID" value="KAK1864501.1"/>
    <property type="molecule type" value="Genomic_DNA"/>
</dbReference>
<comment type="caution">
    <text evidence="1">The sequence shown here is derived from an EMBL/GenBank/DDBJ whole genome shotgun (WGS) entry which is preliminary data.</text>
</comment>
<keyword evidence="2" id="KW-1185">Reference proteome</keyword>
<gene>
    <name evidence="1" type="ORF">I4F81_007047</name>
</gene>
<evidence type="ECO:0000313" key="2">
    <source>
        <dbReference type="Proteomes" id="UP000798662"/>
    </source>
</evidence>
<protein>
    <submittedName>
        <fullName evidence="1">Uncharacterized protein</fullName>
    </submittedName>
</protein>
<sequence length="591" mass="62379">MASSASAGAGRSALALPDLVVRSASAAPDGRGAPVRSGILVRRQGASGQRTAPSAGHPAAVSLRNLVHVRRTRSTESWEPIQTSALPALLTDTWNGPSAEELNGLDGANPKLTAMLVAEMRHYRKLTDNPDLTNEQRDYEHKRLCVEATHREVGRVEPVSAWLTSTQGDLSDPLLGVVRTLPPPPPAGVPKADYLYAFAAAAAPHAGNWLSLAWLKAHVGRAVANGARVFQSPSSSTYCLSSALVQWGSTLYVGIAGRRWDDWDRLLKFFSSSLVSVDIETLLGGPSAVPASLTQSVAVNADAWAACRDLHSVLVAVTKALTSRQADDKNADDALAPSPKKASRVVFCGHGAAAAVATLLALQYPQHVAGDTTLLAASLSVATFGCPLMGDAALATALRARLPRTTRRYVDHDPVAGLPRWSAVGLRFSPAARDVAPADCRAHRVLSPDGEARPGAAGAPRVASLAVAKVGYHSHHRLEAYALCLTRQWAGRGVSSDPPVRAADRGMLHRLWSRVVHEPPQLVKGWASVGGGAPHDPAHVKHDYVPRGGVEEPTVGDRRGGRSPGVLPPTMPSSAGPRPFRSPVTQAPRPR</sequence>
<dbReference type="Proteomes" id="UP000798662">
    <property type="component" value="Chromosome 2"/>
</dbReference>
<evidence type="ECO:0000313" key="1">
    <source>
        <dbReference type="EMBL" id="KAK1864501.1"/>
    </source>
</evidence>
<reference evidence="1" key="1">
    <citation type="submission" date="2019-11" db="EMBL/GenBank/DDBJ databases">
        <title>Nori genome reveals adaptations in red seaweeds to the harsh intertidal environment.</title>
        <authorList>
            <person name="Wang D."/>
            <person name="Mao Y."/>
        </authorList>
    </citation>
    <scope>NUCLEOTIDE SEQUENCE</scope>
    <source>
        <tissue evidence="1">Gametophyte</tissue>
    </source>
</reference>
<organism evidence="1 2">
    <name type="scientific">Pyropia yezoensis</name>
    <name type="common">Susabi-nori</name>
    <name type="synonym">Porphyra yezoensis</name>
    <dbReference type="NCBI Taxonomy" id="2788"/>
    <lineage>
        <taxon>Eukaryota</taxon>
        <taxon>Rhodophyta</taxon>
        <taxon>Bangiophyceae</taxon>
        <taxon>Bangiales</taxon>
        <taxon>Bangiaceae</taxon>
        <taxon>Pyropia</taxon>
    </lineage>
</organism>
<proteinExistence type="predicted"/>